<keyword evidence="5" id="KW-1185">Reference proteome</keyword>
<dbReference type="InterPro" id="IPR011990">
    <property type="entry name" value="TPR-like_helical_dom_sf"/>
</dbReference>
<evidence type="ECO:0000313" key="4">
    <source>
        <dbReference type="EMBL" id="WOO33433.1"/>
    </source>
</evidence>
<dbReference type="InterPro" id="IPR000189">
    <property type="entry name" value="Transglyc_AS"/>
</dbReference>
<protein>
    <submittedName>
        <fullName evidence="4">Transglycosylase SLT domain-containing protein</fullName>
    </submittedName>
</protein>
<dbReference type="Pfam" id="PF08238">
    <property type="entry name" value="Sel1"/>
    <property type="match status" value="2"/>
</dbReference>
<dbReference type="Gene3D" id="1.25.40.10">
    <property type="entry name" value="Tetratricopeptide repeat domain"/>
    <property type="match status" value="1"/>
</dbReference>
<keyword evidence="2" id="KW-0732">Signal</keyword>
<proteinExistence type="inferred from homology"/>
<feature type="domain" description="Transglycosylase SLT" evidence="3">
    <location>
        <begin position="168"/>
        <end position="266"/>
    </location>
</feature>
<dbReference type="PROSITE" id="PS00922">
    <property type="entry name" value="TRANSGLYCOSYLASE"/>
    <property type="match status" value="1"/>
</dbReference>
<dbReference type="Pfam" id="PF01464">
    <property type="entry name" value="SLT"/>
    <property type="match status" value="1"/>
</dbReference>
<dbReference type="EMBL" id="CP136921">
    <property type="protein sequence ID" value="WOO33433.1"/>
    <property type="molecule type" value="Genomic_DNA"/>
</dbReference>
<dbReference type="SMART" id="SM00671">
    <property type="entry name" value="SEL1"/>
    <property type="match status" value="2"/>
</dbReference>
<dbReference type="PANTHER" id="PTHR37423:SF2">
    <property type="entry name" value="MEMBRANE-BOUND LYTIC MUREIN TRANSGLYCOSYLASE C"/>
    <property type="match status" value="1"/>
</dbReference>
<dbReference type="InterPro" id="IPR008258">
    <property type="entry name" value="Transglycosylase_SLT_dom_1"/>
</dbReference>
<dbReference type="InterPro" id="IPR006597">
    <property type="entry name" value="Sel1-like"/>
</dbReference>
<comment type="similarity">
    <text evidence="1">Belongs to the transglycosylase Slt family.</text>
</comment>
<dbReference type="Gene3D" id="1.10.530.10">
    <property type="match status" value="1"/>
</dbReference>
<dbReference type="CDD" id="cd00254">
    <property type="entry name" value="LT-like"/>
    <property type="match status" value="1"/>
</dbReference>
<evidence type="ECO:0000256" key="1">
    <source>
        <dbReference type="ARBA" id="ARBA00007734"/>
    </source>
</evidence>
<evidence type="ECO:0000313" key="5">
    <source>
        <dbReference type="Proteomes" id="UP001303211"/>
    </source>
</evidence>
<evidence type="ECO:0000259" key="3">
    <source>
        <dbReference type="Pfam" id="PF01464"/>
    </source>
</evidence>
<reference evidence="4 5" key="1">
    <citation type="submission" date="2023-03" db="EMBL/GenBank/DDBJ databases">
        <title>Diaphorobacter basophil sp. nov., isolated from a sewage-treatment plant.</title>
        <authorList>
            <person name="Yang K."/>
        </authorList>
    </citation>
    <scope>NUCLEOTIDE SEQUENCE [LARGE SCALE GENOMIC DNA]</scope>
    <source>
        <strain evidence="4 5">Y-1</strain>
    </source>
</reference>
<accession>A0ABZ0J5S3</accession>
<gene>
    <name evidence="4" type="ORF">P4826_04970</name>
</gene>
<dbReference type="PANTHER" id="PTHR37423">
    <property type="entry name" value="SOLUBLE LYTIC MUREIN TRANSGLYCOSYLASE-RELATED"/>
    <property type="match status" value="1"/>
</dbReference>
<feature type="signal peptide" evidence="2">
    <location>
        <begin position="1"/>
        <end position="35"/>
    </location>
</feature>
<dbReference type="SUPFAM" id="SSF53955">
    <property type="entry name" value="Lysozyme-like"/>
    <property type="match status" value="1"/>
</dbReference>
<name>A0ABZ0J5S3_9BURK</name>
<evidence type="ECO:0000256" key="2">
    <source>
        <dbReference type="SAM" id="SignalP"/>
    </source>
</evidence>
<sequence length="312" mass="33690">MTYATKTRILKAMTPSLSILAPLSVALFCAAPASAASAQRATGDGALATSLREQAIAYEHAEGVTRDTARAAALYCESARLGDMVAQYNLGWMYAHGRGVARDDETAAFFFHAAAEQGLDVAARMLQVVGGSTGKMPGCMRPAPQATTKAAPPGVDYQAIAPRKIVEMVHKMAPQYQVEPQLALAIIAAESNFNPQALSPKNAQGLMQLIPETSERFQVKNPYDPAQNIRGGLSYLRWLLAYFEGDVALVAAAYNAGEGKVERYRGVPPYLETRAYVQRILKAVGTAIHPFDRTVTQPSPALERIRLVLRPQ</sequence>
<dbReference type="Proteomes" id="UP001303211">
    <property type="component" value="Chromosome"/>
</dbReference>
<dbReference type="RefSeq" id="WP_317702800.1">
    <property type="nucleotide sequence ID" value="NZ_CP136921.1"/>
</dbReference>
<dbReference type="InterPro" id="IPR023346">
    <property type="entry name" value="Lysozyme-like_dom_sf"/>
</dbReference>
<dbReference type="SUPFAM" id="SSF81901">
    <property type="entry name" value="HCP-like"/>
    <property type="match status" value="1"/>
</dbReference>
<feature type="chain" id="PRO_5045191097" evidence="2">
    <location>
        <begin position="36"/>
        <end position="312"/>
    </location>
</feature>
<organism evidence="4 5">
    <name type="scientific">Diaphorobacter limosus</name>
    <dbReference type="NCBI Taxonomy" id="3036128"/>
    <lineage>
        <taxon>Bacteria</taxon>
        <taxon>Pseudomonadati</taxon>
        <taxon>Pseudomonadota</taxon>
        <taxon>Betaproteobacteria</taxon>
        <taxon>Burkholderiales</taxon>
        <taxon>Comamonadaceae</taxon>
        <taxon>Diaphorobacter</taxon>
    </lineage>
</organism>